<evidence type="ECO:0000256" key="3">
    <source>
        <dbReference type="ARBA" id="ARBA00022691"/>
    </source>
</evidence>
<reference evidence="4" key="2">
    <citation type="submission" date="2023-06" db="EMBL/GenBank/DDBJ databases">
        <authorList>
            <person name="Kobayashi Y."/>
            <person name="Kayamori A."/>
            <person name="Aoki K."/>
            <person name="Shiwa Y."/>
            <person name="Fujita N."/>
            <person name="Sugita T."/>
            <person name="Iwasaki W."/>
            <person name="Tanaka N."/>
            <person name="Takashima M."/>
        </authorList>
    </citation>
    <scope>NUCLEOTIDE SEQUENCE</scope>
    <source>
        <strain evidence="4">HIS016</strain>
    </source>
</reference>
<gene>
    <name evidence="4" type="primary">BMT2</name>
    <name evidence="4" type="ORF">CspeluHIS016_0703460</name>
</gene>
<dbReference type="Pfam" id="PF11968">
    <property type="entry name" value="Bmt2"/>
    <property type="match status" value="1"/>
</dbReference>
<keyword evidence="1" id="KW-0489">Methyltransferase</keyword>
<protein>
    <submittedName>
        <fullName evidence="4">Uncharacterized protein</fullName>
    </submittedName>
</protein>
<proteinExistence type="predicted"/>
<keyword evidence="2" id="KW-0808">Transferase</keyword>
<evidence type="ECO:0000313" key="4">
    <source>
        <dbReference type="EMBL" id="GMK59331.1"/>
    </source>
</evidence>
<dbReference type="GO" id="GO:0032259">
    <property type="term" value="P:methylation"/>
    <property type="evidence" value="ECO:0007669"/>
    <property type="project" value="UniProtKB-KW"/>
</dbReference>
<evidence type="ECO:0000256" key="1">
    <source>
        <dbReference type="ARBA" id="ARBA00022603"/>
    </source>
</evidence>
<evidence type="ECO:0000313" key="5">
    <source>
        <dbReference type="Proteomes" id="UP001222932"/>
    </source>
</evidence>
<dbReference type="AlphaFoldDB" id="A0AAD3YDN9"/>
<dbReference type="GO" id="GO:0008168">
    <property type="term" value="F:methyltransferase activity"/>
    <property type="evidence" value="ECO:0007669"/>
    <property type="project" value="UniProtKB-KW"/>
</dbReference>
<keyword evidence="3" id="KW-0949">S-adenosyl-L-methionine</keyword>
<evidence type="ECO:0000256" key="2">
    <source>
        <dbReference type="ARBA" id="ARBA00022679"/>
    </source>
</evidence>
<dbReference type="InterPro" id="IPR021867">
    <property type="entry name" value="Bmt2/SAMTOR"/>
</dbReference>
<dbReference type="Proteomes" id="UP001222932">
    <property type="component" value="Unassembled WGS sequence"/>
</dbReference>
<organism evidence="4 5">
    <name type="scientific">Cutaneotrichosporon spelunceum</name>
    <dbReference type="NCBI Taxonomy" id="1672016"/>
    <lineage>
        <taxon>Eukaryota</taxon>
        <taxon>Fungi</taxon>
        <taxon>Dikarya</taxon>
        <taxon>Basidiomycota</taxon>
        <taxon>Agaricomycotina</taxon>
        <taxon>Tremellomycetes</taxon>
        <taxon>Trichosporonales</taxon>
        <taxon>Trichosporonaceae</taxon>
        <taxon>Cutaneotrichosporon</taxon>
    </lineage>
</organism>
<name>A0AAD3YDN9_9TREE</name>
<dbReference type="EMBL" id="BTCM01000007">
    <property type="protein sequence ID" value="GMK59331.1"/>
    <property type="molecule type" value="Genomic_DNA"/>
</dbReference>
<sequence>MLFIVLPLPCVSNSRYTTVESFKQLVTALGFKLEQEQWRPRGKVAYWLFRWRSTTEDVVKFKRKKILNDGPTRNNFTILIE</sequence>
<comment type="caution">
    <text evidence="4">The sequence shown here is derived from an EMBL/GenBank/DDBJ whole genome shotgun (WGS) entry which is preliminary data.</text>
</comment>
<reference evidence="4" key="1">
    <citation type="journal article" date="2023" name="BMC Genomics">
        <title>Chromosome-level genome assemblies of Cutaneotrichosporon spp. (Trichosporonales, Basidiomycota) reveal imbalanced evolution between nucleotide sequences and chromosome synteny.</title>
        <authorList>
            <person name="Kobayashi Y."/>
            <person name="Kayamori A."/>
            <person name="Aoki K."/>
            <person name="Shiwa Y."/>
            <person name="Matsutani M."/>
            <person name="Fujita N."/>
            <person name="Sugita T."/>
            <person name="Iwasaki W."/>
            <person name="Tanaka N."/>
            <person name="Takashima M."/>
        </authorList>
    </citation>
    <scope>NUCLEOTIDE SEQUENCE</scope>
    <source>
        <strain evidence="4">HIS016</strain>
    </source>
</reference>
<keyword evidence="5" id="KW-1185">Reference proteome</keyword>
<accession>A0AAD3YDN9</accession>